<dbReference type="Gene3D" id="1.10.260.40">
    <property type="entry name" value="lambda repressor-like DNA-binding domains"/>
    <property type="match status" value="1"/>
</dbReference>
<protein>
    <recommendedName>
        <fullName evidence="2">HTH cro/C1-type domain-containing protein</fullName>
    </recommendedName>
</protein>
<dbReference type="EMBL" id="LN887345">
    <property type="protein sequence ID" value="CUR38439.1"/>
    <property type="molecule type" value="Genomic_DNA"/>
</dbReference>
<feature type="domain" description="HTH cro/C1-type" evidence="2">
    <location>
        <begin position="2"/>
        <end position="30"/>
    </location>
</feature>
<dbReference type="GO" id="GO:0003677">
    <property type="term" value="F:DNA binding"/>
    <property type="evidence" value="ECO:0007669"/>
    <property type="project" value="InterPro"/>
</dbReference>
<evidence type="ECO:0000256" key="1">
    <source>
        <dbReference type="SAM" id="MobiDB-lite"/>
    </source>
</evidence>
<gene>
    <name evidence="3" type="ORF">LRLP16767_LR3C6_00396</name>
</gene>
<reference evidence="3" key="1">
    <citation type="submission" date="2015-10" db="EMBL/GenBank/DDBJ databases">
        <authorList>
            <person name="Gilbert D.G."/>
        </authorList>
    </citation>
    <scope>NUCLEOTIDE SEQUENCE</scope>
    <source>
        <strain evidence="3">3c6</strain>
    </source>
</reference>
<dbReference type="InterPro" id="IPR001387">
    <property type="entry name" value="Cro/C1-type_HTH"/>
</dbReference>
<dbReference type="CDD" id="cd00093">
    <property type="entry name" value="HTH_XRE"/>
    <property type="match status" value="1"/>
</dbReference>
<feature type="compositionally biased region" description="Basic and acidic residues" evidence="1">
    <location>
        <begin position="41"/>
        <end position="53"/>
    </location>
</feature>
<feature type="region of interest" description="Disordered" evidence="1">
    <location>
        <begin position="34"/>
        <end position="63"/>
    </location>
</feature>
<name>A0A0U5JLL5_LIMRT</name>
<accession>A0A0U5JLL5</accession>
<dbReference type="AlphaFoldDB" id="A0A0U5JLL5"/>
<evidence type="ECO:0000259" key="2">
    <source>
        <dbReference type="PROSITE" id="PS50943"/>
    </source>
</evidence>
<evidence type="ECO:0000313" key="3">
    <source>
        <dbReference type="EMBL" id="CUR38439.1"/>
    </source>
</evidence>
<sequence length="132" mass="15335">MSKYERGEREPKLKTWQKLADFFNVSVEYLMGLSDTPNTEPKWDFSKPYKDPPAHGLSGMADDNNLPLTISSQSLFSMLYMIYSNRASDNPDAKFADTNEKIRELNKPQKEQVIKSFISWFENEVDRSKDID</sequence>
<dbReference type="Pfam" id="PF01381">
    <property type="entry name" value="HTH_3"/>
    <property type="match status" value="1"/>
</dbReference>
<dbReference type="InterPro" id="IPR010982">
    <property type="entry name" value="Lambda_DNA-bd_dom_sf"/>
</dbReference>
<organism evidence="3">
    <name type="scientific">Limosilactobacillus reuteri</name>
    <name type="common">Lactobacillus reuteri</name>
    <dbReference type="NCBI Taxonomy" id="1598"/>
    <lineage>
        <taxon>Bacteria</taxon>
        <taxon>Bacillati</taxon>
        <taxon>Bacillota</taxon>
        <taxon>Bacilli</taxon>
        <taxon>Lactobacillales</taxon>
        <taxon>Lactobacillaceae</taxon>
        <taxon>Limosilactobacillus</taxon>
    </lineage>
</organism>
<dbReference type="PROSITE" id="PS50943">
    <property type="entry name" value="HTH_CROC1"/>
    <property type="match status" value="1"/>
</dbReference>
<dbReference type="SUPFAM" id="SSF47413">
    <property type="entry name" value="lambda repressor-like DNA-binding domains"/>
    <property type="match status" value="1"/>
</dbReference>
<proteinExistence type="predicted"/>